<organism evidence="2 3">
    <name type="scientific">Lingula anatina</name>
    <name type="common">Brachiopod</name>
    <name type="synonym">Lingula unguis</name>
    <dbReference type="NCBI Taxonomy" id="7574"/>
    <lineage>
        <taxon>Eukaryota</taxon>
        <taxon>Metazoa</taxon>
        <taxon>Spiralia</taxon>
        <taxon>Lophotrochozoa</taxon>
        <taxon>Brachiopoda</taxon>
        <taxon>Linguliformea</taxon>
        <taxon>Lingulata</taxon>
        <taxon>Lingulida</taxon>
        <taxon>Linguloidea</taxon>
        <taxon>Lingulidae</taxon>
        <taxon>Lingula</taxon>
    </lineage>
</organism>
<dbReference type="OrthoDB" id="10657263at2759"/>
<dbReference type="GeneID" id="106181944"/>
<sequence length="260" mass="29838">MPHFRSVCLVLVVLSAPAVDANHFDWLHRHNTNQCSIDGPELGVYDHTFIFVMDGIFNGIYQDFEQFSHHQKCAGRVDNQSIIEEGKKALQYFTEYGFDMSTITDLDLLDGRVTLEGSNLLFHPFCLHTETKFRIMMETDGHKSRFYKRAALYDYGWALEIMKETSINSSRYTGTVGAGGHILYGEYQSLTGLEYGTKDMVLIHYETQDPNSYAGGHFYVSGLRVYSDIYGEGQSYGLYDFDQETSKINGREMLTFPRRR</sequence>
<proteinExistence type="predicted"/>
<dbReference type="RefSeq" id="XP_013421966.1">
    <property type="nucleotide sequence ID" value="XM_013566512.1"/>
</dbReference>
<dbReference type="KEGG" id="lak:106181944"/>
<feature type="chain" id="PRO_5010262749" evidence="1">
    <location>
        <begin position="22"/>
        <end position="260"/>
    </location>
</feature>
<accession>A0A1S3KIC4</accession>
<feature type="signal peptide" evidence="1">
    <location>
        <begin position="1"/>
        <end position="21"/>
    </location>
</feature>
<gene>
    <name evidence="3" type="primary">LOC106181944</name>
</gene>
<evidence type="ECO:0000313" key="2">
    <source>
        <dbReference type="Proteomes" id="UP000085678"/>
    </source>
</evidence>
<keyword evidence="2" id="KW-1185">Reference proteome</keyword>
<dbReference type="AlphaFoldDB" id="A0A1S3KIC4"/>
<evidence type="ECO:0000313" key="3">
    <source>
        <dbReference type="RefSeq" id="XP_013421966.1"/>
    </source>
</evidence>
<dbReference type="InParanoid" id="A0A1S3KIC4"/>
<keyword evidence="1" id="KW-0732">Signal</keyword>
<dbReference type="Proteomes" id="UP000085678">
    <property type="component" value="Unplaced"/>
</dbReference>
<protein>
    <submittedName>
        <fullName evidence="3">Uncharacterized protein LOC106181944</fullName>
    </submittedName>
</protein>
<name>A0A1S3KIC4_LINAN</name>
<reference evidence="3" key="1">
    <citation type="submission" date="2025-08" db="UniProtKB">
        <authorList>
            <consortium name="RefSeq"/>
        </authorList>
    </citation>
    <scope>IDENTIFICATION</scope>
    <source>
        <tissue evidence="3">Gonads</tissue>
    </source>
</reference>
<evidence type="ECO:0000256" key="1">
    <source>
        <dbReference type="SAM" id="SignalP"/>
    </source>
</evidence>